<evidence type="ECO:0000256" key="1">
    <source>
        <dbReference type="SAM" id="MobiDB-lite"/>
    </source>
</evidence>
<dbReference type="Proteomes" id="UP001552299">
    <property type="component" value="Unassembled WGS sequence"/>
</dbReference>
<evidence type="ECO:0000313" key="3">
    <source>
        <dbReference type="Proteomes" id="UP001552299"/>
    </source>
</evidence>
<feature type="compositionally biased region" description="Basic and acidic residues" evidence="1">
    <location>
        <begin position="349"/>
        <end position="358"/>
    </location>
</feature>
<keyword evidence="3" id="KW-1185">Reference proteome</keyword>
<proteinExistence type="predicted"/>
<gene>
    <name evidence="2" type="ORF">M5K25_015140</name>
</gene>
<name>A0ABD0UPJ5_DENTH</name>
<feature type="region of interest" description="Disordered" evidence="1">
    <location>
        <begin position="322"/>
        <end position="358"/>
    </location>
</feature>
<reference evidence="2 3" key="1">
    <citation type="journal article" date="2024" name="Plant Biotechnol. J.">
        <title>Dendrobium thyrsiflorum genome and its molecular insights into genes involved in important horticultural traits.</title>
        <authorList>
            <person name="Chen B."/>
            <person name="Wang J.Y."/>
            <person name="Zheng P.J."/>
            <person name="Li K.L."/>
            <person name="Liang Y.M."/>
            <person name="Chen X.F."/>
            <person name="Zhang C."/>
            <person name="Zhao X."/>
            <person name="He X."/>
            <person name="Zhang G.Q."/>
            <person name="Liu Z.J."/>
            <person name="Xu Q."/>
        </authorList>
    </citation>
    <scope>NUCLEOTIDE SEQUENCE [LARGE SCALE GENOMIC DNA]</scope>
    <source>
        <strain evidence="2">GZMU011</strain>
    </source>
</reference>
<evidence type="ECO:0000313" key="2">
    <source>
        <dbReference type="EMBL" id="KAL0914763.1"/>
    </source>
</evidence>
<sequence length="358" mass="39107">MRGSSSPSRNVAALKPLSCNVATPILLQCSALSRSALGVSGTQRQGAQVRSAGALGYVGSGRSDPANDHGFVYNTKGQVDILQSPFFDFSPDVDHSVKEYVDRIIFQLAATIDVQLSSAQWLVDGNTKKSINVMNLPIPTSSSGDEIFQVEESDNLRVSLEKLASFSSLLFSPLGKLASFSSFVSASNLFLLSASATSHKTFLSIPSSHPVLLGAWRVPLLDSSKIFIESIRLYMYMYQRSKKKLIQEKSSRVDENRSRRKWMTMEESVVVVEDLNGIGRDKHLLVQELPCNIPNASSAPSLGIDANEEDEELFDSLTGFEPFPSSSIEEDEGNEAHKKMEHPSSLGVEEVKSDGLII</sequence>
<comment type="caution">
    <text evidence="2">The sequence shown here is derived from an EMBL/GenBank/DDBJ whole genome shotgun (WGS) entry which is preliminary data.</text>
</comment>
<dbReference type="EMBL" id="JANQDX010000012">
    <property type="protein sequence ID" value="KAL0914763.1"/>
    <property type="molecule type" value="Genomic_DNA"/>
</dbReference>
<organism evidence="2 3">
    <name type="scientific">Dendrobium thyrsiflorum</name>
    <name type="common">Pinecone-like raceme dendrobium</name>
    <name type="synonym">Orchid</name>
    <dbReference type="NCBI Taxonomy" id="117978"/>
    <lineage>
        <taxon>Eukaryota</taxon>
        <taxon>Viridiplantae</taxon>
        <taxon>Streptophyta</taxon>
        <taxon>Embryophyta</taxon>
        <taxon>Tracheophyta</taxon>
        <taxon>Spermatophyta</taxon>
        <taxon>Magnoliopsida</taxon>
        <taxon>Liliopsida</taxon>
        <taxon>Asparagales</taxon>
        <taxon>Orchidaceae</taxon>
        <taxon>Epidendroideae</taxon>
        <taxon>Malaxideae</taxon>
        <taxon>Dendrobiinae</taxon>
        <taxon>Dendrobium</taxon>
    </lineage>
</organism>
<dbReference type="AlphaFoldDB" id="A0ABD0UPJ5"/>
<protein>
    <submittedName>
        <fullName evidence="2">Uncharacterized protein</fullName>
    </submittedName>
</protein>
<accession>A0ABD0UPJ5</accession>